<dbReference type="GO" id="GO:0005886">
    <property type="term" value="C:plasma membrane"/>
    <property type="evidence" value="ECO:0007669"/>
    <property type="project" value="UniProtKB-SubCell"/>
</dbReference>
<feature type="transmembrane region" description="Helical" evidence="6">
    <location>
        <begin position="323"/>
        <end position="350"/>
    </location>
</feature>
<feature type="transmembrane region" description="Helical" evidence="6">
    <location>
        <begin position="604"/>
        <end position="623"/>
    </location>
</feature>
<evidence type="ECO:0000256" key="1">
    <source>
        <dbReference type="ARBA" id="ARBA00004651"/>
    </source>
</evidence>
<keyword evidence="9" id="KW-1185">Reference proteome</keyword>
<feature type="transmembrane region" description="Helical" evidence="6">
    <location>
        <begin position="630"/>
        <end position="649"/>
    </location>
</feature>
<reference evidence="8 9" key="1">
    <citation type="submission" date="2017-01" db="EMBL/GenBank/DDBJ databases">
        <authorList>
            <person name="Erauso G."/>
        </authorList>
    </citation>
    <scope>NUCLEOTIDE SEQUENCE [LARGE SCALE GENOMIC DNA]</scope>
    <source>
        <strain evidence="8">MESINF1</strain>
    </source>
</reference>
<comment type="subcellular location">
    <subcellularLocation>
        <location evidence="1">Cell membrane</location>
        <topology evidence="1">Multi-pass membrane protein</topology>
    </subcellularLocation>
</comment>
<sequence length="779" mass="84591">MLQSKLRGIASGISNLFKKAIDKAVSFSVAFPWIILIFFAALTIFFGTKTTSLKFETDIDNLATKSASEIKEIELAARDFSIWEPLYLVLVGDTRTLETWQRIALTTANLRKVENVARALSPLDSTYMTLQGFSVKSLPVTSATPSNEEELKVFRNNLSMSFDSRFSVSPSEDAVVVRLYIRGGLGSRGKKAIDEIQKILQDEWGEGGYYLTGEFFLGYSVDKTVVADVITLFPLAIAIVFLVTILSFRSIAGVLAPTITVLSTVVVTLGFMATLGKPLTIISAVLPVLLIAMSSADSIHIFSRYREEISRGSQKRQAITQSINSLVLPVVMTSLTTAAGFGSLVFSSIIPMKELGYFSVFGIIYAMLFSLLAVPALLSLLPAPRVDIASSRSVEEPFMDKLLYRFSMAVAEKRRIVLLISIAVALVCVVGITNVQFESNLSRYFRKGSAVSMGVINFEERFGGSSLLIIAVDSGKEGGVMTVDFMKALGEMEKVLDSFDILSRTSSFYSLVGSIYPGELNQGQITLIKSGIGSSGVQGYISKDSSKAAIHTYIRNTSTREISRTLVRVEKELRKFLPAGATLTLTGTPRVIQLHMESFSQSQAVSLLFSAIIVWLIVSLMFLSIFIGSIAMLPLLFTIVFSLGIMGLTGIPLDAATVLVASISVGVGIDYSIHFIERVKSELKLGNSLERASNKASRTAGRAILINAVTLISGFSILAFSNFLTVSAFGILMTFTMATSSVAALVIIPAILNSRRLSDKILKALLRTDAKEKGSKIPF</sequence>
<dbReference type="PROSITE" id="PS50156">
    <property type="entry name" value="SSD"/>
    <property type="match status" value="2"/>
</dbReference>
<dbReference type="KEGG" id="minf:MESINF_2042"/>
<evidence type="ECO:0000256" key="2">
    <source>
        <dbReference type="ARBA" id="ARBA00022475"/>
    </source>
</evidence>
<feature type="transmembrane region" description="Helical" evidence="6">
    <location>
        <begin position="255"/>
        <end position="275"/>
    </location>
</feature>
<feature type="transmembrane region" description="Helical" evidence="6">
    <location>
        <begin position="356"/>
        <end position="381"/>
    </location>
</feature>
<feature type="transmembrane region" description="Helical" evidence="6">
    <location>
        <begin position="229"/>
        <end position="248"/>
    </location>
</feature>
<dbReference type="InterPro" id="IPR000731">
    <property type="entry name" value="SSD"/>
</dbReference>
<evidence type="ECO:0000313" key="9">
    <source>
        <dbReference type="Proteomes" id="UP000250796"/>
    </source>
</evidence>
<feature type="domain" description="SSD" evidence="7">
    <location>
        <begin position="255"/>
        <end position="380"/>
    </location>
</feature>
<dbReference type="SUPFAM" id="SSF82866">
    <property type="entry name" value="Multidrug efflux transporter AcrB transmembrane domain"/>
    <property type="match status" value="2"/>
</dbReference>
<feature type="transmembrane region" description="Helical" evidence="6">
    <location>
        <begin position="281"/>
        <end position="302"/>
    </location>
</feature>
<dbReference type="InterPro" id="IPR004869">
    <property type="entry name" value="MMPL_dom"/>
</dbReference>
<feature type="transmembrane region" description="Helical" evidence="6">
    <location>
        <begin position="729"/>
        <end position="752"/>
    </location>
</feature>
<feature type="transmembrane region" description="Helical" evidence="6">
    <location>
        <begin position="655"/>
        <end position="676"/>
    </location>
</feature>
<dbReference type="EMBL" id="LS974202">
    <property type="protein sequence ID" value="SSC13482.1"/>
    <property type="molecule type" value="Genomic_DNA"/>
</dbReference>
<feature type="domain" description="SSD" evidence="7">
    <location>
        <begin position="627"/>
        <end position="754"/>
    </location>
</feature>
<keyword evidence="4 6" id="KW-1133">Transmembrane helix</keyword>
<feature type="transmembrane region" description="Helical" evidence="6">
    <location>
        <begin position="416"/>
        <end position="437"/>
    </location>
</feature>
<feature type="transmembrane region" description="Helical" evidence="6">
    <location>
        <begin position="704"/>
        <end position="723"/>
    </location>
</feature>
<dbReference type="PANTHER" id="PTHR33406:SF13">
    <property type="entry name" value="MEMBRANE PROTEIN YDFJ"/>
    <property type="match status" value="1"/>
</dbReference>
<dbReference type="PRINTS" id="PR00702">
    <property type="entry name" value="ACRIFLAVINRP"/>
</dbReference>
<dbReference type="GO" id="GO:0022857">
    <property type="term" value="F:transmembrane transporter activity"/>
    <property type="evidence" value="ECO:0007669"/>
    <property type="project" value="InterPro"/>
</dbReference>
<evidence type="ECO:0000256" key="3">
    <source>
        <dbReference type="ARBA" id="ARBA00022692"/>
    </source>
</evidence>
<dbReference type="Proteomes" id="UP000250796">
    <property type="component" value="Chromosome MESINF"/>
</dbReference>
<protein>
    <recommendedName>
        <fullName evidence="7">SSD domain-containing protein</fullName>
    </recommendedName>
</protein>
<dbReference type="Pfam" id="PF03176">
    <property type="entry name" value="MMPL"/>
    <property type="match status" value="2"/>
</dbReference>
<dbReference type="RefSeq" id="WP_169699630.1">
    <property type="nucleotide sequence ID" value="NZ_LS974202.1"/>
</dbReference>
<organism evidence="8 9">
    <name type="scientific">Mesotoga infera</name>
    <dbReference type="NCBI Taxonomy" id="1236046"/>
    <lineage>
        <taxon>Bacteria</taxon>
        <taxon>Thermotogati</taxon>
        <taxon>Thermotogota</taxon>
        <taxon>Thermotogae</taxon>
        <taxon>Kosmotogales</taxon>
        <taxon>Kosmotogaceae</taxon>
        <taxon>Mesotoga</taxon>
    </lineage>
</organism>
<evidence type="ECO:0000313" key="8">
    <source>
        <dbReference type="EMBL" id="SSC13482.1"/>
    </source>
</evidence>
<name>A0A7Z7LG72_9BACT</name>
<dbReference type="Gene3D" id="1.20.1640.10">
    <property type="entry name" value="Multidrug efflux transporter AcrB transmembrane domain"/>
    <property type="match status" value="2"/>
</dbReference>
<evidence type="ECO:0000259" key="7">
    <source>
        <dbReference type="PROSITE" id="PS50156"/>
    </source>
</evidence>
<evidence type="ECO:0000256" key="5">
    <source>
        <dbReference type="ARBA" id="ARBA00023136"/>
    </source>
</evidence>
<gene>
    <name evidence="8" type="ORF">MESINF_2042</name>
</gene>
<keyword evidence="5 6" id="KW-0472">Membrane</keyword>
<keyword evidence="2" id="KW-1003">Cell membrane</keyword>
<feature type="transmembrane region" description="Helical" evidence="6">
    <location>
        <begin position="24"/>
        <end position="46"/>
    </location>
</feature>
<proteinExistence type="predicted"/>
<keyword evidence="3 6" id="KW-0812">Transmembrane</keyword>
<evidence type="ECO:0000256" key="6">
    <source>
        <dbReference type="SAM" id="Phobius"/>
    </source>
</evidence>
<accession>A0A7Z7LG72</accession>
<dbReference type="AlphaFoldDB" id="A0A7Z7LG72"/>
<evidence type="ECO:0000256" key="4">
    <source>
        <dbReference type="ARBA" id="ARBA00022989"/>
    </source>
</evidence>
<dbReference type="InterPro" id="IPR050545">
    <property type="entry name" value="Mycobact_MmpL"/>
</dbReference>
<dbReference type="PANTHER" id="PTHR33406">
    <property type="entry name" value="MEMBRANE PROTEIN MJ1562-RELATED"/>
    <property type="match status" value="1"/>
</dbReference>
<dbReference type="InterPro" id="IPR001036">
    <property type="entry name" value="Acrflvin-R"/>
</dbReference>